<accession>A0A1H9VYH1</accession>
<gene>
    <name evidence="1" type="ORF">SAMN04487958_11181</name>
</gene>
<organism evidence="1 2">
    <name type="scientific">Vreelandella subterranea</name>
    <dbReference type="NCBI Taxonomy" id="416874"/>
    <lineage>
        <taxon>Bacteria</taxon>
        <taxon>Pseudomonadati</taxon>
        <taxon>Pseudomonadota</taxon>
        <taxon>Gammaproteobacteria</taxon>
        <taxon>Oceanospirillales</taxon>
        <taxon>Halomonadaceae</taxon>
        <taxon>Vreelandella</taxon>
    </lineage>
</organism>
<protein>
    <submittedName>
        <fullName evidence="1">Uncharacterized protein</fullName>
    </submittedName>
</protein>
<keyword evidence="2" id="KW-1185">Reference proteome</keyword>
<reference evidence="2" key="1">
    <citation type="submission" date="2016-10" db="EMBL/GenBank/DDBJ databases">
        <authorList>
            <person name="Varghese N."/>
            <person name="Submissions S."/>
        </authorList>
    </citation>
    <scope>NUCLEOTIDE SEQUENCE [LARGE SCALE GENOMIC DNA]</scope>
    <source>
        <strain evidence="2">CGMCC 1.6495</strain>
    </source>
</reference>
<dbReference type="Proteomes" id="UP000198505">
    <property type="component" value="Unassembled WGS sequence"/>
</dbReference>
<dbReference type="EMBL" id="FOGS01000011">
    <property type="protein sequence ID" value="SES26584.1"/>
    <property type="molecule type" value="Genomic_DNA"/>
</dbReference>
<proteinExistence type="predicted"/>
<name>A0A1H9VYH1_9GAMM</name>
<sequence>MIDPNCCCYIRLHNFCKTYELTLSLLVRIGVPLNDPLLFTRRPPRRFFLWK</sequence>
<evidence type="ECO:0000313" key="1">
    <source>
        <dbReference type="EMBL" id="SES26584.1"/>
    </source>
</evidence>
<evidence type="ECO:0000313" key="2">
    <source>
        <dbReference type="Proteomes" id="UP000198505"/>
    </source>
</evidence>
<dbReference type="STRING" id="416874.SAMN04487958_11181"/>
<dbReference type="AlphaFoldDB" id="A0A1H9VYH1"/>